<dbReference type="InterPro" id="IPR036388">
    <property type="entry name" value="WH-like_DNA-bd_sf"/>
</dbReference>
<dbReference type="InterPro" id="IPR008920">
    <property type="entry name" value="TF_FadR/GntR_C"/>
</dbReference>
<comment type="caution">
    <text evidence="5">The sequence shown here is derived from an EMBL/GenBank/DDBJ whole genome shotgun (WGS) entry which is preliminary data.</text>
</comment>
<proteinExistence type="predicted"/>
<sequence>MAQIVEPEAGIDPPSAVEAVVAQMRALIRERKLGVGDVLPSEIELGAMFSASRNTIREAVRTLRAYGMVESRKKVGAILVDGRLGAMTDLFSFAMEISADTFRDIQGFRRLTEMNLFDVIVGRIDDAGFEALAALNAAMAATASVAEASELDYRFHRRLIDAAENRTLSDIYAMLEPVIRRLMEVGKSRREALHAVAVEHADILLALRQRDRIAFSYHMNRHLDAGLQFFAVSAKADQQPEPAGRAVREAS</sequence>
<dbReference type="SMART" id="SM00895">
    <property type="entry name" value="FCD"/>
    <property type="match status" value="1"/>
</dbReference>
<keyword evidence="2" id="KW-0238">DNA-binding</keyword>
<dbReference type="Proteomes" id="UP001524587">
    <property type="component" value="Unassembled WGS sequence"/>
</dbReference>
<dbReference type="PRINTS" id="PR00035">
    <property type="entry name" value="HTHGNTR"/>
</dbReference>
<dbReference type="PANTHER" id="PTHR43537:SF24">
    <property type="entry name" value="GLUCONATE OPERON TRANSCRIPTIONAL REPRESSOR"/>
    <property type="match status" value="1"/>
</dbReference>
<dbReference type="SUPFAM" id="SSF46785">
    <property type="entry name" value="Winged helix' DNA-binding domain"/>
    <property type="match status" value="1"/>
</dbReference>
<accession>A0ABT1WAY6</accession>
<feature type="domain" description="HTH gntR-type" evidence="4">
    <location>
        <begin position="14"/>
        <end position="82"/>
    </location>
</feature>
<dbReference type="CDD" id="cd07377">
    <property type="entry name" value="WHTH_GntR"/>
    <property type="match status" value="1"/>
</dbReference>
<keyword evidence="6" id="KW-1185">Reference proteome</keyword>
<dbReference type="SMART" id="SM00345">
    <property type="entry name" value="HTH_GNTR"/>
    <property type="match status" value="1"/>
</dbReference>
<evidence type="ECO:0000313" key="5">
    <source>
        <dbReference type="EMBL" id="MCQ8280059.1"/>
    </source>
</evidence>
<evidence type="ECO:0000259" key="4">
    <source>
        <dbReference type="PROSITE" id="PS50949"/>
    </source>
</evidence>
<evidence type="ECO:0000256" key="1">
    <source>
        <dbReference type="ARBA" id="ARBA00023015"/>
    </source>
</evidence>
<dbReference type="Gene3D" id="1.10.10.10">
    <property type="entry name" value="Winged helix-like DNA-binding domain superfamily/Winged helix DNA-binding domain"/>
    <property type="match status" value="1"/>
</dbReference>
<dbReference type="EMBL" id="JAMSKV010000021">
    <property type="protein sequence ID" value="MCQ8280059.1"/>
    <property type="molecule type" value="Genomic_DNA"/>
</dbReference>
<evidence type="ECO:0000256" key="2">
    <source>
        <dbReference type="ARBA" id="ARBA00023125"/>
    </source>
</evidence>
<protein>
    <submittedName>
        <fullName evidence="5">FCD domain-containing protein</fullName>
    </submittedName>
</protein>
<dbReference type="Pfam" id="PF00392">
    <property type="entry name" value="GntR"/>
    <property type="match status" value="1"/>
</dbReference>
<dbReference type="PROSITE" id="PS50949">
    <property type="entry name" value="HTH_GNTR"/>
    <property type="match status" value="1"/>
</dbReference>
<name>A0ABT1WAY6_9PROT</name>
<dbReference type="SUPFAM" id="SSF48008">
    <property type="entry name" value="GntR ligand-binding domain-like"/>
    <property type="match status" value="1"/>
</dbReference>
<dbReference type="Pfam" id="PF07729">
    <property type="entry name" value="FCD"/>
    <property type="match status" value="1"/>
</dbReference>
<organism evidence="5 6">
    <name type="scientific">Endosaccharibacter trunci</name>
    <dbReference type="NCBI Taxonomy" id="2812733"/>
    <lineage>
        <taxon>Bacteria</taxon>
        <taxon>Pseudomonadati</taxon>
        <taxon>Pseudomonadota</taxon>
        <taxon>Alphaproteobacteria</taxon>
        <taxon>Acetobacterales</taxon>
        <taxon>Acetobacteraceae</taxon>
        <taxon>Endosaccharibacter</taxon>
    </lineage>
</organism>
<evidence type="ECO:0000313" key="6">
    <source>
        <dbReference type="Proteomes" id="UP001524587"/>
    </source>
</evidence>
<keyword evidence="3" id="KW-0804">Transcription</keyword>
<dbReference type="InterPro" id="IPR036390">
    <property type="entry name" value="WH_DNA-bd_sf"/>
</dbReference>
<keyword evidence="1" id="KW-0805">Transcription regulation</keyword>
<gene>
    <name evidence="5" type="ORF">NFI95_16580</name>
</gene>
<evidence type="ECO:0000256" key="3">
    <source>
        <dbReference type="ARBA" id="ARBA00023163"/>
    </source>
</evidence>
<dbReference type="PANTHER" id="PTHR43537">
    <property type="entry name" value="TRANSCRIPTIONAL REGULATOR, GNTR FAMILY"/>
    <property type="match status" value="1"/>
</dbReference>
<dbReference type="RefSeq" id="WP_422865547.1">
    <property type="nucleotide sequence ID" value="NZ_JAMSKV010000021.1"/>
</dbReference>
<reference evidence="5 6" key="1">
    <citation type="submission" date="2022-06" db="EMBL/GenBank/DDBJ databases">
        <title>Endosaccharibacter gen. nov., sp. nov., endophytic bacteria isolated from sugarcane.</title>
        <authorList>
            <person name="Pitiwittayakul N."/>
            <person name="Yukphan P."/>
            <person name="Charoenyingcharoen P."/>
            <person name="Tanasupawat S."/>
        </authorList>
    </citation>
    <scope>NUCLEOTIDE SEQUENCE [LARGE SCALE GENOMIC DNA]</scope>
    <source>
        <strain evidence="5 6">KSS8</strain>
    </source>
</reference>
<dbReference type="InterPro" id="IPR000524">
    <property type="entry name" value="Tscrpt_reg_HTH_GntR"/>
</dbReference>
<dbReference type="InterPro" id="IPR011711">
    <property type="entry name" value="GntR_C"/>
</dbReference>
<dbReference type="Gene3D" id="1.20.120.530">
    <property type="entry name" value="GntR ligand-binding domain-like"/>
    <property type="match status" value="1"/>
</dbReference>